<reference evidence="2" key="1">
    <citation type="journal article" date="2024" name="Proc. Natl. Acad. Sci. U.S.A.">
        <title>Extraordinary preservation of gene collinearity over three hundred million years revealed in homosporous lycophytes.</title>
        <authorList>
            <person name="Li C."/>
            <person name="Wickell D."/>
            <person name="Kuo L.Y."/>
            <person name="Chen X."/>
            <person name="Nie B."/>
            <person name="Liao X."/>
            <person name="Peng D."/>
            <person name="Ji J."/>
            <person name="Jenkins J."/>
            <person name="Williams M."/>
            <person name="Shu S."/>
            <person name="Plott C."/>
            <person name="Barry K."/>
            <person name="Rajasekar S."/>
            <person name="Grimwood J."/>
            <person name="Han X."/>
            <person name="Sun S."/>
            <person name="Hou Z."/>
            <person name="He W."/>
            <person name="Dai G."/>
            <person name="Sun C."/>
            <person name="Schmutz J."/>
            <person name="Leebens-Mack J.H."/>
            <person name="Li F.W."/>
            <person name="Wang L."/>
        </authorList>
    </citation>
    <scope>NUCLEOTIDE SEQUENCE [LARGE SCALE GENOMIC DNA]</scope>
    <source>
        <strain evidence="2">cv. PW_Plant_1</strain>
    </source>
</reference>
<comment type="caution">
    <text evidence="1">The sequence shown here is derived from an EMBL/GenBank/DDBJ whole genome shotgun (WGS) entry which is preliminary data.</text>
</comment>
<protein>
    <submittedName>
        <fullName evidence="1">Uncharacterized protein</fullName>
    </submittedName>
</protein>
<proteinExistence type="predicted"/>
<accession>A0ACC2ATZ5</accession>
<sequence>MLSTSEDCDVATMAKAAAGVQKDLLTKEANGIHSKTQLSVVEKPPQDVKKKHDGIVVGSTKSSVQAVATGNVNRSGFTFNSSNLSEEAFEYDSSLDNASASSFDFHKDRAGNRPAMGPHSKPAPSKWDDAEKWLVSVSSMESAPIKSKPKSASLQVPQVLNSQAAQNPAKKPSMLGQVRQIGIAAGGHAPRTLPAINGIATYSTGPLETLLPSETIKSEGRESLPNNSSKSSVEWLKKGDTTKHISDLGEGASKFSFMASENQLAKTRSLPNPIDRYPLNDAFECGHGDVRIFSTIVDDDMLKPTLRTQKPTTDFPSSDSLMLDLNKCEPSSSPHEASYLPPPNLRSVSMRDMGTEMTPIASQEPSRTGTPNRATTPTLRSPVSSRPSTPGRASPTPSPQQGLDVNGLCKESESKQPELTEKELQAKTRQEILALGTQLGKANIAAWATREEEDADASKCLKNIDLEEVKKNVLETRAAAFEEAEKAKYMARYKREEAKIQAWENHEKAKAEAEMRRIEVKVERMRSHSHERLMNKLATTRRRSEEMRAAAEARRGEQATKTAQYADLIRRTGKMPSSFTCCSFCW</sequence>
<organism evidence="1 2">
    <name type="scientific">Diphasiastrum complanatum</name>
    <name type="common">Issler's clubmoss</name>
    <name type="synonym">Lycopodium complanatum</name>
    <dbReference type="NCBI Taxonomy" id="34168"/>
    <lineage>
        <taxon>Eukaryota</taxon>
        <taxon>Viridiplantae</taxon>
        <taxon>Streptophyta</taxon>
        <taxon>Embryophyta</taxon>
        <taxon>Tracheophyta</taxon>
        <taxon>Lycopodiopsida</taxon>
        <taxon>Lycopodiales</taxon>
        <taxon>Lycopodiaceae</taxon>
        <taxon>Lycopodioideae</taxon>
        <taxon>Diphasiastrum</taxon>
    </lineage>
</organism>
<gene>
    <name evidence="1" type="ORF">O6H91_19G033000</name>
</gene>
<keyword evidence="2" id="KW-1185">Reference proteome</keyword>
<name>A0ACC2ATZ5_DIPCM</name>
<evidence type="ECO:0000313" key="2">
    <source>
        <dbReference type="Proteomes" id="UP001162992"/>
    </source>
</evidence>
<dbReference type="EMBL" id="CM055110">
    <property type="protein sequence ID" value="KAJ7520971.1"/>
    <property type="molecule type" value="Genomic_DNA"/>
</dbReference>
<evidence type="ECO:0000313" key="1">
    <source>
        <dbReference type="EMBL" id="KAJ7520971.1"/>
    </source>
</evidence>
<dbReference type="Proteomes" id="UP001162992">
    <property type="component" value="Chromosome 19"/>
</dbReference>